<name>A0AAQ3TR49_PASNO</name>
<gene>
    <name evidence="1" type="ORF">U9M48_025772</name>
</gene>
<sequence>MEGQQEADKNGYMSRRNRLYAEMREQMAKTTNARKEMAMEPFAMLGKGSLPQLSIRSPTRAVADDDDDINRIVYQVVNLNHLYNLNSGTSYHMLRSQKQLINCSFAGNKANTSMHESREGNMSSMVAMISLIMYEVTRAVWDAK</sequence>
<dbReference type="EMBL" id="CP144749">
    <property type="protein sequence ID" value="WVZ77988.1"/>
    <property type="molecule type" value="Genomic_DNA"/>
</dbReference>
<evidence type="ECO:0000313" key="1">
    <source>
        <dbReference type="EMBL" id="WVZ77988.1"/>
    </source>
</evidence>
<keyword evidence="2" id="KW-1185">Reference proteome</keyword>
<proteinExistence type="predicted"/>
<dbReference type="Proteomes" id="UP001341281">
    <property type="component" value="Chromosome 05"/>
</dbReference>
<accession>A0AAQ3TR49</accession>
<evidence type="ECO:0000313" key="2">
    <source>
        <dbReference type="Proteomes" id="UP001341281"/>
    </source>
</evidence>
<organism evidence="1 2">
    <name type="scientific">Paspalum notatum var. saurae</name>
    <dbReference type="NCBI Taxonomy" id="547442"/>
    <lineage>
        <taxon>Eukaryota</taxon>
        <taxon>Viridiplantae</taxon>
        <taxon>Streptophyta</taxon>
        <taxon>Embryophyta</taxon>
        <taxon>Tracheophyta</taxon>
        <taxon>Spermatophyta</taxon>
        <taxon>Magnoliopsida</taxon>
        <taxon>Liliopsida</taxon>
        <taxon>Poales</taxon>
        <taxon>Poaceae</taxon>
        <taxon>PACMAD clade</taxon>
        <taxon>Panicoideae</taxon>
        <taxon>Andropogonodae</taxon>
        <taxon>Paspaleae</taxon>
        <taxon>Paspalinae</taxon>
        <taxon>Paspalum</taxon>
    </lineage>
</organism>
<protein>
    <submittedName>
        <fullName evidence="1">Uncharacterized protein</fullName>
    </submittedName>
</protein>
<dbReference type="AlphaFoldDB" id="A0AAQ3TR49"/>
<reference evidence="1 2" key="1">
    <citation type="submission" date="2024-02" db="EMBL/GenBank/DDBJ databases">
        <title>High-quality chromosome-scale genome assembly of Pensacola bahiagrass (Paspalum notatum Flugge var. saurae).</title>
        <authorList>
            <person name="Vega J.M."/>
            <person name="Podio M."/>
            <person name="Orjuela J."/>
            <person name="Siena L.A."/>
            <person name="Pessino S.C."/>
            <person name="Combes M.C."/>
            <person name="Mariac C."/>
            <person name="Albertini E."/>
            <person name="Pupilli F."/>
            <person name="Ortiz J.P.A."/>
            <person name="Leblanc O."/>
        </authorList>
    </citation>
    <scope>NUCLEOTIDE SEQUENCE [LARGE SCALE GENOMIC DNA]</scope>
    <source>
        <strain evidence="1">R1</strain>
        <tissue evidence="1">Leaf</tissue>
    </source>
</reference>